<evidence type="ECO:0000313" key="7">
    <source>
        <dbReference type="EMBL" id="ROO89846.1"/>
    </source>
</evidence>
<comment type="caution">
    <text evidence="7">The sequence shown here is derived from an EMBL/GenBank/DDBJ whole genome shotgun (WGS) entry which is preliminary data.</text>
</comment>
<dbReference type="InterPro" id="IPR050109">
    <property type="entry name" value="HTH-type_TetR-like_transc_reg"/>
</dbReference>
<name>A0A3N1D8N3_9ACTN</name>
<evidence type="ECO:0000256" key="2">
    <source>
        <dbReference type="ARBA" id="ARBA00023125"/>
    </source>
</evidence>
<accession>A0A3N1D8N3</accession>
<evidence type="ECO:0000256" key="3">
    <source>
        <dbReference type="ARBA" id="ARBA00023163"/>
    </source>
</evidence>
<dbReference type="RefSeq" id="WP_123670922.1">
    <property type="nucleotide sequence ID" value="NZ_RJKE01000001.1"/>
</dbReference>
<dbReference type="AlphaFoldDB" id="A0A3N1D8N3"/>
<keyword evidence="8" id="KW-1185">Reference proteome</keyword>
<dbReference type="Pfam" id="PF00440">
    <property type="entry name" value="TetR_N"/>
    <property type="match status" value="1"/>
</dbReference>
<dbReference type="InterPro" id="IPR009057">
    <property type="entry name" value="Homeodomain-like_sf"/>
</dbReference>
<keyword evidence="1" id="KW-0805">Transcription regulation</keyword>
<keyword evidence="2 4" id="KW-0238">DNA-binding</keyword>
<dbReference type="Proteomes" id="UP000272400">
    <property type="component" value="Unassembled WGS sequence"/>
</dbReference>
<dbReference type="SUPFAM" id="SSF46689">
    <property type="entry name" value="Homeodomain-like"/>
    <property type="match status" value="1"/>
</dbReference>
<evidence type="ECO:0000256" key="5">
    <source>
        <dbReference type="SAM" id="MobiDB-lite"/>
    </source>
</evidence>
<feature type="compositionally biased region" description="Low complexity" evidence="5">
    <location>
        <begin position="1"/>
        <end position="15"/>
    </location>
</feature>
<evidence type="ECO:0000259" key="6">
    <source>
        <dbReference type="PROSITE" id="PS50977"/>
    </source>
</evidence>
<gene>
    <name evidence="7" type="ORF">EDD29_7555</name>
</gene>
<feature type="DNA-binding region" description="H-T-H motif" evidence="4">
    <location>
        <begin position="47"/>
        <end position="66"/>
    </location>
</feature>
<dbReference type="PANTHER" id="PTHR30055">
    <property type="entry name" value="HTH-TYPE TRANSCRIPTIONAL REGULATOR RUTR"/>
    <property type="match status" value="1"/>
</dbReference>
<dbReference type="GO" id="GO:0000976">
    <property type="term" value="F:transcription cis-regulatory region binding"/>
    <property type="evidence" value="ECO:0007669"/>
    <property type="project" value="TreeGrafter"/>
</dbReference>
<dbReference type="PANTHER" id="PTHR30055:SF234">
    <property type="entry name" value="HTH-TYPE TRANSCRIPTIONAL REGULATOR BETI"/>
    <property type="match status" value="1"/>
</dbReference>
<proteinExistence type="predicted"/>
<feature type="domain" description="HTH tetR-type" evidence="6">
    <location>
        <begin position="24"/>
        <end position="84"/>
    </location>
</feature>
<dbReference type="EMBL" id="RJKE01000001">
    <property type="protein sequence ID" value="ROO89846.1"/>
    <property type="molecule type" value="Genomic_DNA"/>
</dbReference>
<dbReference type="InterPro" id="IPR001647">
    <property type="entry name" value="HTH_TetR"/>
</dbReference>
<organism evidence="7 8">
    <name type="scientific">Actinocorallia herbida</name>
    <dbReference type="NCBI Taxonomy" id="58109"/>
    <lineage>
        <taxon>Bacteria</taxon>
        <taxon>Bacillati</taxon>
        <taxon>Actinomycetota</taxon>
        <taxon>Actinomycetes</taxon>
        <taxon>Streptosporangiales</taxon>
        <taxon>Thermomonosporaceae</taxon>
        <taxon>Actinocorallia</taxon>
    </lineage>
</organism>
<reference evidence="7 8" key="1">
    <citation type="submission" date="2018-11" db="EMBL/GenBank/DDBJ databases">
        <title>Sequencing the genomes of 1000 actinobacteria strains.</title>
        <authorList>
            <person name="Klenk H.-P."/>
        </authorList>
    </citation>
    <scope>NUCLEOTIDE SEQUENCE [LARGE SCALE GENOMIC DNA]</scope>
    <source>
        <strain evidence="7 8">DSM 44254</strain>
    </source>
</reference>
<evidence type="ECO:0000256" key="4">
    <source>
        <dbReference type="PROSITE-ProRule" id="PRU00335"/>
    </source>
</evidence>
<dbReference type="OrthoDB" id="3472818at2"/>
<dbReference type="Gene3D" id="1.10.357.10">
    <property type="entry name" value="Tetracycline Repressor, domain 2"/>
    <property type="match status" value="1"/>
</dbReference>
<feature type="region of interest" description="Disordered" evidence="5">
    <location>
        <begin position="1"/>
        <end position="26"/>
    </location>
</feature>
<evidence type="ECO:0000256" key="1">
    <source>
        <dbReference type="ARBA" id="ARBA00023015"/>
    </source>
</evidence>
<dbReference type="PRINTS" id="PR00455">
    <property type="entry name" value="HTHTETR"/>
</dbReference>
<keyword evidence="3" id="KW-0804">Transcription</keyword>
<sequence length="210" mass="22440">MPSGAATPSVPSSPSAVPPSSAPRSSAERIVDAAEECFARFGVAKTTVEDVANAAGMSRATLYRNFSGGRDELILAVFLRDIGRFLDELVANVPEEFDPAESVVAGVLDAVRFVQGEPKFAALFVPEAVGHTHKAVAHSSQRAVDLCAERVEPYFLAARDAGLLRAELEVNGTVEFLFRIISSLSLAPLERPEAETAKFLRTYVVPALLP</sequence>
<dbReference type="GO" id="GO:0003700">
    <property type="term" value="F:DNA-binding transcription factor activity"/>
    <property type="evidence" value="ECO:0007669"/>
    <property type="project" value="TreeGrafter"/>
</dbReference>
<evidence type="ECO:0000313" key="8">
    <source>
        <dbReference type="Proteomes" id="UP000272400"/>
    </source>
</evidence>
<dbReference type="PROSITE" id="PS50977">
    <property type="entry name" value="HTH_TETR_2"/>
    <property type="match status" value="1"/>
</dbReference>
<protein>
    <submittedName>
        <fullName evidence="7">TetR family transcriptional regulator</fullName>
    </submittedName>
</protein>